<evidence type="ECO:0000256" key="2">
    <source>
        <dbReference type="ARBA" id="ARBA00007664"/>
    </source>
</evidence>
<sequence length="271" mass="28676">MKFATFLAATVALVSADSISYDKYKADIAEFNWEQQNSGIFPLILGGTEVPVNTSQYVAGMRRTAVGRSFCGGSLIHPKWVLTAAHCESSIAYVNVGTHFLEGAEDGTPVKVARKIRHPKYRSASSGYDFLLLELESEVSYPPVKLADAAGNDEPVGADAATLGWGATSEGGSQSKVLLAVDVKIVSNADCKKVLSSVTDSMICAGGEDNKDSCQGDSGGPLVVHQNGTDVLVGVVSWGRGCGRLGYPGVYARVSAARDFISQYVNQTVWV</sequence>
<dbReference type="PANTHER" id="PTHR24276">
    <property type="entry name" value="POLYSERASE-RELATED"/>
    <property type="match status" value="1"/>
</dbReference>
<gene>
    <name evidence="11" type="ORF">P43SY_001470</name>
</gene>
<comment type="caution">
    <text evidence="11">The sequence shown here is derived from an EMBL/GenBank/DDBJ whole genome shotgun (WGS) entry which is preliminary data.</text>
</comment>
<dbReference type="InterPro" id="IPR001314">
    <property type="entry name" value="Peptidase_S1A"/>
</dbReference>
<feature type="domain" description="Peptidase S1" evidence="10">
    <location>
        <begin position="44"/>
        <end position="271"/>
    </location>
</feature>
<reference evidence="11" key="1">
    <citation type="submission" date="2021-12" db="EMBL/GenBank/DDBJ databases">
        <title>Prjna785345.</title>
        <authorList>
            <person name="Rujirawat T."/>
            <person name="Krajaejun T."/>
        </authorList>
    </citation>
    <scope>NUCLEOTIDE SEQUENCE</scope>
    <source>
        <strain evidence="11">Pi057C3</strain>
    </source>
</reference>
<keyword evidence="5" id="KW-0843">Virulence</keyword>
<keyword evidence="12" id="KW-1185">Reference proteome</keyword>
<dbReference type="InterPro" id="IPR009003">
    <property type="entry name" value="Peptidase_S1_PA"/>
</dbReference>
<feature type="chain" id="PRO_5042286792" description="Peptidase S1 domain-containing protein" evidence="9">
    <location>
        <begin position="17"/>
        <end position="271"/>
    </location>
</feature>
<feature type="signal peptide" evidence="9">
    <location>
        <begin position="1"/>
        <end position="16"/>
    </location>
</feature>
<evidence type="ECO:0000256" key="8">
    <source>
        <dbReference type="RuleBase" id="RU363034"/>
    </source>
</evidence>
<keyword evidence="7" id="KW-0325">Glycoprotein</keyword>
<protein>
    <recommendedName>
        <fullName evidence="10">Peptidase S1 domain-containing protein</fullName>
    </recommendedName>
</protein>
<dbReference type="Proteomes" id="UP001209570">
    <property type="component" value="Unassembled WGS sequence"/>
</dbReference>
<dbReference type="PRINTS" id="PR00722">
    <property type="entry name" value="CHYMOTRYPSIN"/>
</dbReference>
<keyword evidence="4 9" id="KW-0732">Signal</keyword>
<dbReference type="InterPro" id="IPR043504">
    <property type="entry name" value="Peptidase_S1_PA_chymotrypsin"/>
</dbReference>
<dbReference type="FunFam" id="2.40.10.10:FF:000156">
    <property type="entry name" value="MIP06385p"/>
    <property type="match status" value="1"/>
</dbReference>
<evidence type="ECO:0000256" key="3">
    <source>
        <dbReference type="ARBA" id="ARBA00022525"/>
    </source>
</evidence>
<dbReference type="PROSITE" id="PS00134">
    <property type="entry name" value="TRYPSIN_HIS"/>
    <property type="match status" value="1"/>
</dbReference>
<dbReference type="CDD" id="cd00190">
    <property type="entry name" value="Tryp_SPc"/>
    <property type="match status" value="1"/>
</dbReference>
<keyword evidence="8" id="KW-0720">Serine protease</keyword>
<name>A0AAD5LKF4_PYTIN</name>
<keyword evidence="8" id="KW-0645">Protease</keyword>
<evidence type="ECO:0000256" key="1">
    <source>
        <dbReference type="ARBA" id="ARBA00004613"/>
    </source>
</evidence>
<dbReference type="InterPro" id="IPR018114">
    <property type="entry name" value="TRYPSIN_HIS"/>
</dbReference>
<dbReference type="SMART" id="SM00020">
    <property type="entry name" value="Tryp_SPc"/>
    <property type="match status" value="1"/>
</dbReference>
<comment type="subcellular location">
    <subcellularLocation>
        <location evidence="1">Secreted</location>
    </subcellularLocation>
</comment>
<dbReference type="AlphaFoldDB" id="A0AAD5LKF4"/>
<evidence type="ECO:0000256" key="9">
    <source>
        <dbReference type="SAM" id="SignalP"/>
    </source>
</evidence>
<accession>A0AAD5LKF4</accession>
<keyword evidence="8" id="KW-0378">Hydrolase</keyword>
<dbReference type="GO" id="GO:0005576">
    <property type="term" value="C:extracellular region"/>
    <property type="evidence" value="ECO:0007669"/>
    <property type="project" value="UniProtKB-SubCell"/>
</dbReference>
<dbReference type="GO" id="GO:0004252">
    <property type="term" value="F:serine-type endopeptidase activity"/>
    <property type="evidence" value="ECO:0007669"/>
    <property type="project" value="InterPro"/>
</dbReference>
<comment type="similarity">
    <text evidence="2">Belongs to the peptidase S1 family.</text>
</comment>
<keyword evidence="6" id="KW-1015">Disulfide bond</keyword>
<dbReference type="InterPro" id="IPR033116">
    <property type="entry name" value="TRYPSIN_SER"/>
</dbReference>
<dbReference type="PANTHER" id="PTHR24276:SF98">
    <property type="entry name" value="FI18310P1-RELATED"/>
    <property type="match status" value="1"/>
</dbReference>
<dbReference type="EMBL" id="JAKCXM010000064">
    <property type="protein sequence ID" value="KAJ0404350.1"/>
    <property type="molecule type" value="Genomic_DNA"/>
</dbReference>
<keyword evidence="3" id="KW-0964">Secreted</keyword>
<evidence type="ECO:0000256" key="5">
    <source>
        <dbReference type="ARBA" id="ARBA00023026"/>
    </source>
</evidence>
<evidence type="ECO:0000256" key="6">
    <source>
        <dbReference type="ARBA" id="ARBA00023157"/>
    </source>
</evidence>
<dbReference type="Gene3D" id="2.40.10.10">
    <property type="entry name" value="Trypsin-like serine proteases"/>
    <property type="match status" value="1"/>
</dbReference>
<evidence type="ECO:0000313" key="12">
    <source>
        <dbReference type="Proteomes" id="UP001209570"/>
    </source>
</evidence>
<evidence type="ECO:0000256" key="4">
    <source>
        <dbReference type="ARBA" id="ARBA00022729"/>
    </source>
</evidence>
<dbReference type="Pfam" id="PF00089">
    <property type="entry name" value="Trypsin"/>
    <property type="match status" value="1"/>
</dbReference>
<proteinExistence type="inferred from homology"/>
<dbReference type="PROSITE" id="PS00135">
    <property type="entry name" value="TRYPSIN_SER"/>
    <property type="match status" value="1"/>
</dbReference>
<evidence type="ECO:0000313" key="11">
    <source>
        <dbReference type="EMBL" id="KAJ0404350.1"/>
    </source>
</evidence>
<dbReference type="GO" id="GO:0006508">
    <property type="term" value="P:proteolysis"/>
    <property type="evidence" value="ECO:0007669"/>
    <property type="project" value="UniProtKB-KW"/>
</dbReference>
<evidence type="ECO:0000256" key="7">
    <source>
        <dbReference type="ARBA" id="ARBA00023180"/>
    </source>
</evidence>
<dbReference type="SUPFAM" id="SSF50494">
    <property type="entry name" value="Trypsin-like serine proteases"/>
    <property type="match status" value="1"/>
</dbReference>
<dbReference type="InterPro" id="IPR050430">
    <property type="entry name" value="Peptidase_S1"/>
</dbReference>
<dbReference type="InterPro" id="IPR001254">
    <property type="entry name" value="Trypsin_dom"/>
</dbReference>
<organism evidence="11 12">
    <name type="scientific">Pythium insidiosum</name>
    <name type="common">Pythiosis disease agent</name>
    <dbReference type="NCBI Taxonomy" id="114742"/>
    <lineage>
        <taxon>Eukaryota</taxon>
        <taxon>Sar</taxon>
        <taxon>Stramenopiles</taxon>
        <taxon>Oomycota</taxon>
        <taxon>Peronosporomycetes</taxon>
        <taxon>Pythiales</taxon>
        <taxon>Pythiaceae</taxon>
        <taxon>Pythium</taxon>
    </lineage>
</organism>
<dbReference type="PROSITE" id="PS50240">
    <property type="entry name" value="TRYPSIN_DOM"/>
    <property type="match status" value="1"/>
</dbReference>
<evidence type="ECO:0000259" key="10">
    <source>
        <dbReference type="PROSITE" id="PS50240"/>
    </source>
</evidence>